<comment type="caution">
    <text evidence="1">The sequence shown here is derived from an EMBL/GenBank/DDBJ whole genome shotgun (WGS) entry which is preliminary data.</text>
</comment>
<dbReference type="AlphaFoldDB" id="A0ABD0NIS3"/>
<gene>
    <name evidence="1" type="ORF">M9458_041263</name>
</gene>
<dbReference type="Proteomes" id="UP001529510">
    <property type="component" value="Unassembled WGS sequence"/>
</dbReference>
<feature type="non-terminal residue" evidence="1">
    <location>
        <position position="88"/>
    </location>
</feature>
<reference evidence="1 2" key="1">
    <citation type="submission" date="2024-05" db="EMBL/GenBank/DDBJ databases">
        <title>Genome sequencing and assembly of Indian major carp, Cirrhinus mrigala (Hamilton, 1822).</title>
        <authorList>
            <person name="Mohindra V."/>
            <person name="Chowdhury L.M."/>
            <person name="Lal K."/>
            <person name="Jena J.K."/>
        </authorList>
    </citation>
    <scope>NUCLEOTIDE SEQUENCE [LARGE SCALE GENOMIC DNA]</scope>
    <source>
        <strain evidence="1">CM1030</strain>
        <tissue evidence="1">Blood</tissue>
    </source>
</reference>
<evidence type="ECO:0000313" key="1">
    <source>
        <dbReference type="EMBL" id="KAL0161867.1"/>
    </source>
</evidence>
<sequence length="88" mass="9920">GPEGIRSAKPARFELRAARAVRRRSTIAVPGPSRHFAYQPAPHTDHRRTLVYVVKVYKCGSLDQSEHVVRPWADSTDQLAFFSSFPSQ</sequence>
<proteinExistence type="predicted"/>
<evidence type="ECO:0000313" key="2">
    <source>
        <dbReference type="Proteomes" id="UP001529510"/>
    </source>
</evidence>
<name>A0ABD0NIS3_CIRMR</name>
<protein>
    <submittedName>
        <fullName evidence="1">Uncharacterized protein</fullName>
    </submittedName>
</protein>
<accession>A0ABD0NIS3</accession>
<organism evidence="1 2">
    <name type="scientific">Cirrhinus mrigala</name>
    <name type="common">Mrigala</name>
    <dbReference type="NCBI Taxonomy" id="683832"/>
    <lineage>
        <taxon>Eukaryota</taxon>
        <taxon>Metazoa</taxon>
        <taxon>Chordata</taxon>
        <taxon>Craniata</taxon>
        <taxon>Vertebrata</taxon>
        <taxon>Euteleostomi</taxon>
        <taxon>Actinopterygii</taxon>
        <taxon>Neopterygii</taxon>
        <taxon>Teleostei</taxon>
        <taxon>Ostariophysi</taxon>
        <taxon>Cypriniformes</taxon>
        <taxon>Cyprinidae</taxon>
        <taxon>Labeoninae</taxon>
        <taxon>Labeonini</taxon>
        <taxon>Cirrhinus</taxon>
    </lineage>
</organism>
<dbReference type="EMBL" id="JAMKFB020000021">
    <property type="protein sequence ID" value="KAL0161867.1"/>
    <property type="molecule type" value="Genomic_DNA"/>
</dbReference>
<keyword evidence="2" id="KW-1185">Reference proteome</keyword>
<feature type="non-terminal residue" evidence="1">
    <location>
        <position position="1"/>
    </location>
</feature>